<dbReference type="Proteomes" id="UP000053263">
    <property type="component" value="Unassembled WGS sequence"/>
</dbReference>
<accession>A0A0C9SK96</accession>
<dbReference type="OrthoDB" id="3067611at2759"/>
<evidence type="ECO:0000313" key="1">
    <source>
        <dbReference type="EMBL" id="KII83351.1"/>
    </source>
</evidence>
<keyword evidence="2" id="KW-1185">Reference proteome</keyword>
<dbReference type="AlphaFoldDB" id="A0A0C9SK96"/>
<dbReference type="EMBL" id="KN832578">
    <property type="protein sequence ID" value="KII83351.1"/>
    <property type="molecule type" value="Genomic_DNA"/>
</dbReference>
<organism evidence="1 2">
    <name type="scientific">Plicaturopsis crispa FD-325 SS-3</name>
    <dbReference type="NCBI Taxonomy" id="944288"/>
    <lineage>
        <taxon>Eukaryota</taxon>
        <taxon>Fungi</taxon>
        <taxon>Dikarya</taxon>
        <taxon>Basidiomycota</taxon>
        <taxon>Agaricomycotina</taxon>
        <taxon>Agaricomycetes</taxon>
        <taxon>Agaricomycetidae</taxon>
        <taxon>Amylocorticiales</taxon>
        <taxon>Amylocorticiaceae</taxon>
        <taxon>Plicatura</taxon>
        <taxon>Plicaturopsis crispa</taxon>
    </lineage>
</organism>
<name>A0A0C9SK96_PLICR</name>
<feature type="non-terminal residue" evidence="1">
    <location>
        <position position="152"/>
    </location>
</feature>
<dbReference type="HOGENOM" id="CLU_1726699_0_0_1"/>
<proteinExistence type="predicted"/>
<evidence type="ECO:0000313" key="2">
    <source>
        <dbReference type="Proteomes" id="UP000053263"/>
    </source>
</evidence>
<gene>
    <name evidence="1" type="ORF">PLICRDRAFT_127339</name>
</gene>
<protein>
    <submittedName>
        <fullName evidence="1">Uncharacterized protein</fullName>
    </submittedName>
</protein>
<sequence>MAHYPNASKRLPWVDLPLPVSKLPSSKLYPPESSCFYTDADDDYRWPPPNYPYRLDTVNHRRVIFYKMRGHGHPPADVGYPGDIYVDTQEPLRLYHRHSSNWVEAPAQAIASGRIMHPYAPAFLFGGQSAMTVTWMSPQSIRLTRESAAEMR</sequence>
<reference evidence="1 2" key="1">
    <citation type="submission" date="2014-06" db="EMBL/GenBank/DDBJ databases">
        <title>Evolutionary Origins and Diversification of the Mycorrhizal Mutualists.</title>
        <authorList>
            <consortium name="DOE Joint Genome Institute"/>
            <consortium name="Mycorrhizal Genomics Consortium"/>
            <person name="Kohler A."/>
            <person name="Kuo A."/>
            <person name="Nagy L.G."/>
            <person name="Floudas D."/>
            <person name="Copeland A."/>
            <person name="Barry K.W."/>
            <person name="Cichocki N."/>
            <person name="Veneault-Fourrey C."/>
            <person name="LaButti K."/>
            <person name="Lindquist E.A."/>
            <person name="Lipzen A."/>
            <person name="Lundell T."/>
            <person name="Morin E."/>
            <person name="Murat C."/>
            <person name="Riley R."/>
            <person name="Ohm R."/>
            <person name="Sun H."/>
            <person name="Tunlid A."/>
            <person name="Henrissat B."/>
            <person name="Grigoriev I.V."/>
            <person name="Hibbett D.S."/>
            <person name="Martin F."/>
        </authorList>
    </citation>
    <scope>NUCLEOTIDE SEQUENCE [LARGE SCALE GENOMIC DNA]</scope>
    <source>
        <strain evidence="1 2">FD-325 SS-3</strain>
    </source>
</reference>